<dbReference type="EMBL" id="JACXVP010000009">
    <property type="protein sequence ID" value="KAG5585847.1"/>
    <property type="molecule type" value="Genomic_DNA"/>
</dbReference>
<comment type="caution">
    <text evidence="1">The sequence shown here is derived from an EMBL/GenBank/DDBJ whole genome shotgun (WGS) entry which is preliminary data.</text>
</comment>
<organism evidence="1 2">
    <name type="scientific">Solanum commersonii</name>
    <name type="common">Commerson's wild potato</name>
    <name type="synonym">Commerson's nightshade</name>
    <dbReference type="NCBI Taxonomy" id="4109"/>
    <lineage>
        <taxon>Eukaryota</taxon>
        <taxon>Viridiplantae</taxon>
        <taxon>Streptophyta</taxon>
        <taxon>Embryophyta</taxon>
        <taxon>Tracheophyta</taxon>
        <taxon>Spermatophyta</taxon>
        <taxon>Magnoliopsida</taxon>
        <taxon>eudicotyledons</taxon>
        <taxon>Gunneridae</taxon>
        <taxon>Pentapetalae</taxon>
        <taxon>asterids</taxon>
        <taxon>lamiids</taxon>
        <taxon>Solanales</taxon>
        <taxon>Solanaceae</taxon>
        <taxon>Solanoideae</taxon>
        <taxon>Solaneae</taxon>
        <taxon>Solanum</taxon>
    </lineage>
</organism>
<keyword evidence="2" id="KW-1185">Reference proteome</keyword>
<accession>A0A9J5XE07</accession>
<gene>
    <name evidence="1" type="ORF">H5410_046281</name>
</gene>
<dbReference type="AlphaFoldDB" id="A0A9J5XE07"/>
<dbReference type="OrthoDB" id="1748430at2759"/>
<name>A0A9J5XE07_SOLCO</name>
<dbReference type="Proteomes" id="UP000824120">
    <property type="component" value="Chromosome 9"/>
</dbReference>
<sequence>MEDSILKQKTQLQWFKEGDVNTNYFYSLINGRRRRLFIHKLISEDREWMQGDDNIVEAAWEDKAINENAIKYIPRMVNQEKNNNLITMPTLEELNEMVFSMIPNSAAGPDGMNGYFFQKCWHIIKKDLFGDAPSILLWSNDS</sequence>
<protein>
    <submittedName>
        <fullName evidence="1">Uncharacterized protein</fullName>
    </submittedName>
</protein>
<proteinExistence type="predicted"/>
<evidence type="ECO:0000313" key="1">
    <source>
        <dbReference type="EMBL" id="KAG5585847.1"/>
    </source>
</evidence>
<evidence type="ECO:0000313" key="2">
    <source>
        <dbReference type="Proteomes" id="UP000824120"/>
    </source>
</evidence>
<reference evidence="1 2" key="1">
    <citation type="submission" date="2020-09" db="EMBL/GenBank/DDBJ databases">
        <title>De no assembly of potato wild relative species, Solanum commersonii.</title>
        <authorList>
            <person name="Cho K."/>
        </authorList>
    </citation>
    <scope>NUCLEOTIDE SEQUENCE [LARGE SCALE GENOMIC DNA]</scope>
    <source>
        <strain evidence="1">LZ3.2</strain>
        <tissue evidence="1">Leaf</tissue>
    </source>
</reference>